<feature type="compositionally biased region" description="Basic and acidic residues" evidence="1">
    <location>
        <begin position="94"/>
        <end position="108"/>
    </location>
</feature>
<dbReference type="PROSITE" id="PS50127">
    <property type="entry name" value="UBC_2"/>
    <property type="match status" value="1"/>
</dbReference>
<dbReference type="Pfam" id="PF00179">
    <property type="entry name" value="UQ_con"/>
    <property type="match status" value="1"/>
</dbReference>
<dbReference type="AlphaFoldDB" id="A0A814HBT8"/>
<evidence type="ECO:0000313" key="3">
    <source>
        <dbReference type="EMBL" id="CAF1007382.1"/>
    </source>
</evidence>
<proteinExistence type="predicted"/>
<dbReference type="Gene3D" id="3.10.110.10">
    <property type="entry name" value="Ubiquitin Conjugating Enzyme"/>
    <property type="match status" value="1"/>
</dbReference>
<gene>
    <name evidence="3" type="ORF">SEV965_LOCUS11109</name>
</gene>
<feature type="compositionally biased region" description="Polar residues" evidence="1">
    <location>
        <begin position="135"/>
        <end position="145"/>
    </location>
</feature>
<dbReference type="PANTHER" id="PTHR24067">
    <property type="entry name" value="UBIQUITIN-CONJUGATING ENZYME E2"/>
    <property type="match status" value="1"/>
</dbReference>
<feature type="compositionally biased region" description="Polar residues" evidence="1">
    <location>
        <begin position="153"/>
        <end position="169"/>
    </location>
</feature>
<comment type="caution">
    <text evidence="3">The sequence shown here is derived from an EMBL/GenBank/DDBJ whole genome shotgun (WGS) entry which is preliminary data.</text>
</comment>
<dbReference type="SUPFAM" id="SSF54495">
    <property type="entry name" value="UBC-like"/>
    <property type="match status" value="1"/>
</dbReference>
<organism evidence="3 4">
    <name type="scientific">Rotaria sordida</name>
    <dbReference type="NCBI Taxonomy" id="392033"/>
    <lineage>
        <taxon>Eukaryota</taxon>
        <taxon>Metazoa</taxon>
        <taxon>Spiralia</taxon>
        <taxon>Gnathifera</taxon>
        <taxon>Rotifera</taxon>
        <taxon>Eurotatoria</taxon>
        <taxon>Bdelloidea</taxon>
        <taxon>Philodinida</taxon>
        <taxon>Philodinidae</taxon>
        <taxon>Rotaria</taxon>
    </lineage>
</organism>
<dbReference type="InterPro" id="IPR050113">
    <property type="entry name" value="Ub_conjugating_enzyme"/>
</dbReference>
<feature type="region of interest" description="Disordered" evidence="1">
    <location>
        <begin position="79"/>
        <end position="169"/>
    </location>
</feature>
<dbReference type="InterPro" id="IPR016135">
    <property type="entry name" value="UBQ-conjugating_enzyme/RWD"/>
</dbReference>
<name>A0A814HBT8_9BILA</name>
<feature type="domain" description="UBC core" evidence="2">
    <location>
        <begin position="1"/>
        <end position="166"/>
    </location>
</feature>
<accession>A0A814HBT8</accession>
<dbReference type="SMART" id="SM00212">
    <property type="entry name" value="UBCc"/>
    <property type="match status" value="1"/>
</dbReference>
<reference evidence="3" key="1">
    <citation type="submission" date="2021-02" db="EMBL/GenBank/DDBJ databases">
        <authorList>
            <person name="Nowell W R."/>
        </authorList>
    </citation>
    <scope>NUCLEOTIDE SEQUENCE</scope>
</reference>
<dbReference type="Proteomes" id="UP000663889">
    <property type="component" value="Unassembled WGS sequence"/>
</dbReference>
<evidence type="ECO:0000313" key="4">
    <source>
        <dbReference type="Proteomes" id="UP000663889"/>
    </source>
</evidence>
<dbReference type="InterPro" id="IPR000608">
    <property type="entry name" value="UBC"/>
</dbReference>
<protein>
    <recommendedName>
        <fullName evidence="2">UBC core domain-containing protein</fullName>
    </recommendedName>
</protein>
<evidence type="ECO:0000259" key="2">
    <source>
        <dbReference type="PROSITE" id="PS50127"/>
    </source>
</evidence>
<dbReference type="EMBL" id="CAJNOU010000472">
    <property type="protein sequence ID" value="CAF1007382.1"/>
    <property type="molecule type" value="Genomic_DNA"/>
</dbReference>
<evidence type="ECO:0000256" key="1">
    <source>
        <dbReference type="SAM" id="MobiDB-lite"/>
    </source>
</evidence>
<sequence length="169" mass="18544">MALACIMKELKDIKQDTPEYVNAGPYYPDDMFRWQATILGPPGTPYQGGIFFLDINFPVDYPIKRANFKFTTKVFHPNVFPNGKASPVENPQESTDKNSEEEAKDDASSHSSSSTSNGTKMENEELNINEKIANGSLSANNSSDTSGDREGQDQNVVPLSTSTKCLPVS</sequence>